<sequence>MSVYGEKEDLDHELAFAPFQGEPIFCNSFSFPPNQHVGQSSSALSHSAGRSGQEVTIQQTSDCRHLENGLNGGREDSSQCGNGWPKIAARCDWNEILRNHEKKGGLALSPSRPRYLHDFMNKANLMDLGFCSPRFTWDAVQRNNEGNARVEGVVTPQMNDDLLQPITLDDAKAAAFKLGSLKAPGLDGF</sequence>
<gene>
    <name evidence="2" type="ORF">ALMOND_2B007537</name>
</gene>
<proteinExistence type="predicted"/>
<dbReference type="AlphaFoldDB" id="A0A5E4FRX7"/>
<evidence type="ECO:0000256" key="1">
    <source>
        <dbReference type="SAM" id="MobiDB-lite"/>
    </source>
</evidence>
<accession>A0A5E4FRX7</accession>
<feature type="region of interest" description="Disordered" evidence="1">
    <location>
        <begin position="37"/>
        <end position="60"/>
    </location>
</feature>
<organism evidence="2 3">
    <name type="scientific">Prunus dulcis</name>
    <name type="common">Almond</name>
    <name type="synonym">Amygdalus dulcis</name>
    <dbReference type="NCBI Taxonomy" id="3755"/>
    <lineage>
        <taxon>Eukaryota</taxon>
        <taxon>Viridiplantae</taxon>
        <taxon>Streptophyta</taxon>
        <taxon>Embryophyta</taxon>
        <taxon>Tracheophyta</taxon>
        <taxon>Spermatophyta</taxon>
        <taxon>Magnoliopsida</taxon>
        <taxon>eudicotyledons</taxon>
        <taxon>Gunneridae</taxon>
        <taxon>Pentapetalae</taxon>
        <taxon>rosids</taxon>
        <taxon>fabids</taxon>
        <taxon>Rosales</taxon>
        <taxon>Rosaceae</taxon>
        <taxon>Amygdaloideae</taxon>
        <taxon>Amygdaleae</taxon>
        <taxon>Prunus</taxon>
    </lineage>
</organism>
<evidence type="ECO:0000313" key="2">
    <source>
        <dbReference type="EMBL" id="VVA30248.1"/>
    </source>
</evidence>
<dbReference type="InParanoid" id="A0A5E4FRX7"/>
<dbReference type="EMBL" id="CABIKO010000184">
    <property type="protein sequence ID" value="VVA30248.1"/>
    <property type="molecule type" value="Genomic_DNA"/>
</dbReference>
<dbReference type="Proteomes" id="UP000327085">
    <property type="component" value="Chromosome 8"/>
</dbReference>
<feature type="compositionally biased region" description="Low complexity" evidence="1">
    <location>
        <begin position="40"/>
        <end position="52"/>
    </location>
</feature>
<evidence type="ECO:0000313" key="3">
    <source>
        <dbReference type="Proteomes" id="UP000327085"/>
    </source>
</evidence>
<protein>
    <submittedName>
        <fullName evidence="2">PREDICTED: LOC110757381</fullName>
    </submittedName>
</protein>
<reference evidence="3" key="1">
    <citation type="journal article" date="2020" name="Plant J.">
        <title>Transposons played a major role in the diversification between the closely related almond and peach genomes: results from the almond genome sequence.</title>
        <authorList>
            <person name="Alioto T."/>
            <person name="Alexiou K.G."/>
            <person name="Bardil A."/>
            <person name="Barteri F."/>
            <person name="Castanera R."/>
            <person name="Cruz F."/>
            <person name="Dhingra A."/>
            <person name="Duval H."/>
            <person name="Fernandez I Marti A."/>
            <person name="Frias L."/>
            <person name="Galan B."/>
            <person name="Garcia J.L."/>
            <person name="Howad W."/>
            <person name="Gomez-Garrido J."/>
            <person name="Gut M."/>
            <person name="Julca I."/>
            <person name="Morata J."/>
            <person name="Puigdomenech P."/>
            <person name="Ribeca P."/>
            <person name="Rubio Cabetas M.J."/>
            <person name="Vlasova A."/>
            <person name="Wirthensohn M."/>
            <person name="Garcia-Mas J."/>
            <person name="Gabaldon T."/>
            <person name="Casacuberta J.M."/>
            <person name="Arus P."/>
        </authorList>
    </citation>
    <scope>NUCLEOTIDE SEQUENCE [LARGE SCALE GENOMIC DNA]</scope>
    <source>
        <strain evidence="3">cv. Texas</strain>
    </source>
</reference>
<name>A0A5E4FRX7_PRUDU</name>
<dbReference type="Gramene" id="VVA30248">
    <property type="protein sequence ID" value="VVA30248"/>
    <property type="gene ID" value="Prudul26B007537"/>
</dbReference>